<dbReference type="STRING" id="349521.HCH_00855"/>
<dbReference type="Pfam" id="PF11026">
    <property type="entry name" value="DUF2721"/>
    <property type="match status" value="1"/>
</dbReference>
<dbReference type="EMBL" id="CP000155">
    <property type="protein sequence ID" value="ABC27748.1"/>
    <property type="molecule type" value="Genomic_DNA"/>
</dbReference>
<dbReference type="KEGG" id="hch:HCH_00855"/>
<evidence type="ECO:0000313" key="2">
    <source>
        <dbReference type="Proteomes" id="UP000000238"/>
    </source>
</evidence>
<reference evidence="1 2" key="1">
    <citation type="journal article" date="2005" name="Nucleic Acids Res.">
        <title>Genomic blueprint of Hahella chejuensis, a marine microbe producing an algicidal agent.</title>
        <authorList>
            <person name="Jeong H."/>
            <person name="Yim J.H."/>
            <person name="Lee C."/>
            <person name="Choi S.-H."/>
            <person name="Park Y.K."/>
            <person name="Yoon S.H."/>
            <person name="Hur C.-G."/>
            <person name="Kang H.-Y."/>
            <person name="Kim D."/>
            <person name="Lee H.H."/>
            <person name="Park K.H."/>
            <person name="Park S.-H."/>
            <person name="Park H.-S."/>
            <person name="Lee H.K."/>
            <person name="Oh T.K."/>
            <person name="Kim J.F."/>
        </authorList>
    </citation>
    <scope>NUCLEOTIDE SEQUENCE [LARGE SCALE GENOMIC DNA]</scope>
    <source>
        <strain evidence="1 2">KCTC 2396</strain>
    </source>
</reference>
<name>Q2SNM6_HAHCH</name>
<protein>
    <recommendedName>
        <fullName evidence="3">II family cellulose-binding protein</fullName>
    </recommendedName>
</protein>
<dbReference type="Proteomes" id="UP000000238">
    <property type="component" value="Chromosome"/>
</dbReference>
<organism evidence="1 2">
    <name type="scientific">Hahella chejuensis (strain KCTC 2396)</name>
    <dbReference type="NCBI Taxonomy" id="349521"/>
    <lineage>
        <taxon>Bacteria</taxon>
        <taxon>Pseudomonadati</taxon>
        <taxon>Pseudomonadota</taxon>
        <taxon>Gammaproteobacteria</taxon>
        <taxon>Oceanospirillales</taxon>
        <taxon>Hahellaceae</taxon>
        <taxon>Hahella</taxon>
    </lineage>
</organism>
<dbReference type="InterPro" id="IPR021279">
    <property type="entry name" value="DUF2721"/>
</dbReference>
<evidence type="ECO:0008006" key="3">
    <source>
        <dbReference type="Google" id="ProtNLM"/>
    </source>
</evidence>
<accession>Q2SNM6</accession>
<dbReference type="AlphaFoldDB" id="Q2SNM6"/>
<gene>
    <name evidence="1" type="ordered locus">HCH_00855</name>
</gene>
<dbReference type="eggNOG" id="ENOG5032RP9">
    <property type="taxonomic scope" value="Bacteria"/>
</dbReference>
<keyword evidence="2" id="KW-1185">Reference proteome</keyword>
<dbReference type="HOGENOM" id="CLU_126543_0_0_6"/>
<proteinExistence type="predicted"/>
<evidence type="ECO:0000313" key="1">
    <source>
        <dbReference type="EMBL" id="ABC27748.1"/>
    </source>
</evidence>
<sequence>MDSLAFNRRLQPRLIMLNISTPALLFPAISLLLLAYTNRFLVIAQLIRSLYKQLNETKERHMKQQILHLRKRIHLIRWMQSLGVMAFILCTLSMGSLILELEYVGEGLLGGSLLLLLGSLVICLIEIHISGAALSIQLNNLEDL</sequence>